<comment type="caution">
    <text evidence="7">The sequence shown here is derived from an EMBL/GenBank/DDBJ whole genome shotgun (WGS) entry which is preliminary data.</text>
</comment>
<proteinExistence type="inferred from homology"/>
<dbReference type="OMA" id="WYPYFSF"/>
<dbReference type="Proteomes" id="UP000189513">
    <property type="component" value="Unassembled WGS sequence"/>
</dbReference>
<feature type="active site" description="Proton acceptor" evidence="5">
    <location>
        <position position="46"/>
    </location>
</feature>
<keyword evidence="8" id="KW-1185">Reference proteome</keyword>
<accession>A0A1V2KYS1</accession>
<dbReference type="InterPro" id="IPR036526">
    <property type="entry name" value="C-N_Hydrolase_sf"/>
</dbReference>
<dbReference type="GO" id="GO:0000257">
    <property type="term" value="F:nitrilase activity"/>
    <property type="evidence" value="ECO:0007669"/>
    <property type="project" value="UniProtKB-EC"/>
</dbReference>
<dbReference type="EMBL" id="MPUK01000017">
    <property type="protein sequence ID" value="ONH64788.1"/>
    <property type="molecule type" value="Genomic_DNA"/>
</dbReference>
<dbReference type="AlphaFoldDB" id="A0A1V2KYS1"/>
<dbReference type="STRING" id="36022.A0A1V2KYS1"/>
<sequence length="339" mass="38192">MSSPKVKVAVVQAEPVWFDLQGTVEKANALIREAYSKGCELIAFPEVFIPGYPLWIWANAADLNLNINYIKNSLSMDSPEFQSIIDTIKEHPIHTVLGFSERVHGSVYISQCIINKNGEVVLHRRKFKPTHVERAIFGEGKSQDLISVKKLDFSNAGDLEVGALCCWEHAQPLLTFNSATQQEKIHIGAWPIMDQYDPKKHLFYSLSKEACHDFARAYAMQTGAFFLFSHQLVTDKVLEKIGTWPEAFKTSVGAAAIYGPDGAKLTEDLDDCYFDGLVVQELDMDAILLQKQLVDIVGHYSRTDIISINVHQANANPTQTEYLTEDFMRRGSDKKLEDY</sequence>
<evidence type="ECO:0000256" key="3">
    <source>
        <dbReference type="ARBA" id="ARBA00036406"/>
    </source>
</evidence>
<dbReference type="CDD" id="cd07564">
    <property type="entry name" value="nitrilases_CHs"/>
    <property type="match status" value="1"/>
</dbReference>
<dbReference type="PROSITE" id="PS50263">
    <property type="entry name" value="CN_HYDROLASE"/>
    <property type="match status" value="1"/>
</dbReference>
<dbReference type="Gene3D" id="3.60.110.10">
    <property type="entry name" value="Carbon-nitrogen hydrolase"/>
    <property type="match status" value="1"/>
</dbReference>
<evidence type="ECO:0000256" key="2">
    <source>
        <dbReference type="ARBA" id="ARBA00022801"/>
    </source>
</evidence>
<comment type="catalytic activity">
    <reaction evidence="3">
        <text>a nitrile + 2 H2O = a carboxylate + NH4(+)</text>
        <dbReference type="Rhea" id="RHEA:21724"/>
        <dbReference type="ChEBI" id="CHEBI:15377"/>
        <dbReference type="ChEBI" id="CHEBI:18379"/>
        <dbReference type="ChEBI" id="CHEBI:28938"/>
        <dbReference type="ChEBI" id="CHEBI:29067"/>
        <dbReference type="EC" id="3.5.5.1"/>
    </reaction>
</comment>
<protein>
    <recommendedName>
        <fullName evidence="4">nitrilase</fullName>
        <ecNumber evidence="4">3.5.5.1</ecNumber>
    </recommendedName>
</protein>
<feature type="domain" description="CN hydrolase" evidence="6">
    <location>
        <begin position="6"/>
        <end position="284"/>
    </location>
</feature>
<dbReference type="PANTHER" id="PTHR46044">
    <property type="entry name" value="NITRILASE"/>
    <property type="match status" value="1"/>
</dbReference>
<gene>
    <name evidence="7" type="ORF">BON22_5351</name>
</gene>
<dbReference type="PROSITE" id="PS00920">
    <property type="entry name" value="NITRIL_CHT_1"/>
    <property type="match status" value="1"/>
</dbReference>
<evidence type="ECO:0000313" key="8">
    <source>
        <dbReference type="Proteomes" id="UP000189513"/>
    </source>
</evidence>
<dbReference type="Pfam" id="PF00795">
    <property type="entry name" value="CN_hydrolase"/>
    <property type="match status" value="1"/>
</dbReference>
<dbReference type="PANTHER" id="PTHR46044:SF14">
    <property type="entry name" value="ARYLACETONITRILASE"/>
    <property type="match status" value="1"/>
</dbReference>
<evidence type="ECO:0000256" key="4">
    <source>
        <dbReference type="ARBA" id="ARBA00039045"/>
    </source>
</evidence>
<dbReference type="InterPro" id="IPR000132">
    <property type="entry name" value="Nitrilase/CN_hydratase_CS"/>
</dbReference>
<dbReference type="EC" id="3.5.5.1" evidence="4"/>
<reference evidence="8" key="1">
    <citation type="journal article" date="2017" name="Genome Announc.">
        <title>Genome sequences of Cyberlindnera fabianii 65, Pichia kudriavzevii 129, and Saccharomyces cerevisiae 131 isolated from fermented masau fruits in Zimbabwe.</title>
        <authorList>
            <person name="van Rijswijck I.M.H."/>
            <person name="Derks M.F.L."/>
            <person name="Abee T."/>
            <person name="de Ridder D."/>
            <person name="Smid E.J."/>
        </authorList>
    </citation>
    <scope>NUCLEOTIDE SEQUENCE [LARGE SCALE GENOMIC DNA]</scope>
    <source>
        <strain evidence="8">65</strain>
    </source>
</reference>
<dbReference type="InterPro" id="IPR044149">
    <property type="entry name" value="Nitrilases_CHs"/>
</dbReference>
<name>A0A1V2KYS1_CYBFA</name>
<evidence type="ECO:0000256" key="1">
    <source>
        <dbReference type="ARBA" id="ARBA00008129"/>
    </source>
</evidence>
<evidence type="ECO:0000256" key="5">
    <source>
        <dbReference type="PROSITE-ProRule" id="PRU10139"/>
    </source>
</evidence>
<dbReference type="GO" id="GO:0016836">
    <property type="term" value="F:hydro-lyase activity"/>
    <property type="evidence" value="ECO:0007669"/>
    <property type="project" value="UniProtKB-ARBA"/>
</dbReference>
<evidence type="ECO:0000313" key="7">
    <source>
        <dbReference type="EMBL" id="ONH64788.1"/>
    </source>
</evidence>
<keyword evidence="2" id="KW-0378">Hydrolase</keyword>
<dbReference type="SUPFAM" id="SSF56317">
    <property type="entry name" value="Carbon-nitrogen hydrolase"/>
    <property type="match status" value="1"/>
</dbReference>
<comment type="similarity">
    <text evidence="1">Belongs to the carbon-nitrogen hydrolase superfamily. Nitrilase family.</text>
</comment>
<dbReference type="InterPro" id="IPR003010">
    <property type="entry name" value="C-N_Hydrolase"/>
</dbReference>
<evidence type="ECO:0000259" key="6">
    <source>
        <dbReference type="PROSITE" id="PS50263"/>
    </source>
</evidence>
<dbReference type="VEuPathDB" id="FungiDB:BON22_5351"/>
<organism evidence="7 8">
    <name type="scientific">Cyberlindnera fabianii</name>
    <name type="common">Yeast</name>
    <name type="synonym">Hansenula fabianii</name>
    <dbReference type="NCBI Taxonomy" id="36022"/>
    <lineage>
        <taxon>Eukaryota</taxon>
        <taxon>Fungi</taxon>
        <taxon>Dikarya</taxon>
        <taxon>Ascomycota</taxon>
        <taxon>Saccharomycotina</taxon>
        <taxon>Saccharomycetes</taxon>
        <taxon>Phaffomycetales</taxon>
        <taxon>Phaffomycetaceae</taxon>
        <taxon>Cyberlindnera</taxon>
    </lineage>
</organism>